<keyword evidence="3" id="KW-0285">Flavoprotein</keyword>
<dbReference type="Pfam" id="PF00732">
    <property type="entry name" value="GMC_oxred_N"/>
    <property type="match status" value="1"/>
</dbReference>
<dbReference type="PANTHER" id="PTHR11552">
    <property type="entry name" value="GLUCOSE-METHANOL-CHOLINE GMC OXIDOREDUCTASE"/>
    <property type="match status" value="1"/>
</dbReference>
<dbReference type="Proteomes" id="UP000325780">
    <property type="component" value="Unassembled WGS sequence"/>
</dbReference>
<dbReference type="InterPro" id="IPR012132">
    <property type="entry name" value="GMC_OxRdtase"/>
</dbReference>
<dbReference type="GO" id="GO:0016614">
    <property type="term" value="F:oxidoreductase activity, acting on CH-OH group of donors"/>
    <property type="evidence" value="ECO:0007669"/>
    <property type="project" value="InterPro"/>
</dbReference>
<evidence type="ECO:0000313" key="6">
    <source>
        <dbReference type="EMBL" id="KAE8151236.1"/>
    </source>
</evidence>
<dbReference type="PROSITE" id="PS00623">
    <property type="entry name" value="GMC_OXRED_1"/>
    <property type="match status" value="1"/>
</dbReference>
<dbReference type="PANTHER" id="PTHR11552:SF210">
    <property type="entry name" value="GLUCOSE-METHANOL-CHOLINE OXIDOREDUCTASE N-TERMINAL DOMAIN-CONTAINING PROTEIN-RELATED"/>
    <property type="match status" value="1"/>
</dbReference>
<evidence type="ECO:0000259" key="5">
    <source>
        <dbReference type="PROSITE" id="PS00624"/>
    </source>
</evidence>
<dbReference type="GO" id="GO:0050660">
    <property type="term" value="F:flavin adenine dinucleotide binding"/>
    <property type="evidence" value="ECO:0007669"/>
    <property type="project" value="InterPro"/>
</dbReference>
<feature type="domain" description="Glucose-methanol-choline oxidoreductase N-terminal" evidence="4">
    <location>
        <begin position="86"/>
        <end position="109"/>
    </location>
</feature>
<keyword evidence="2 3" id="KW-0274">FAD</keyword>
<feature type="binding site" evidence="2">
    <location>
        <position position="233"/>
    </location>
    <ligand>
        <name>FAD</name>
        <dbReference type="ChEBI" id="CHEBI:57692"/>
    </ligand>
</feature>
<dbReference type="AlphaFoldDB" id="A0A5N6TXX5"/>
<dbReference type="SUPFAM" id="SSF54373">
    <property type="entry name" value="FAD-linked reductases, C-terminal domain"/>
    <property type="match status" value="1"/>
</dbReference>
<name>A0A5N6TXX5_ASPAV</name>
<dbReference type="OrthoDB" id="269227at2759"/>
<dbReference type="Gene3D" id="3.30.560.10">
    <property type="entry name" value="Glucose Oxidase, domain 3"/>
    <property type="match status" value="2"/>
</dbReference>
<dbReference type="InterPro" id="IPR000172">
    <property type="entry name" value="GMC_OxRdtase_N"/>
</dbReference>
<evidence type="ECO:0000313" key="7">
    <source>
        <dbReference type="Proteomes" id="UP000325780"/>
    </source>
</evidence>
<dbReference type="InterPro" id="IPR036188">
    <property type="entry name" value="FAD/NAD-bd_sf"/>
</dbReference>
<comment type="cofactor">
    <cofactor evidence="2">
        <name>FAD</name>
        <dbReference type="ChEBI" id="CHEBI:57692"/>
    </cofactor>
</comment>
<dbReference type="Pfam" id="PF05199">
    <property type="entry name" value="GMC_oxred_C"/>
    <property type="match status" value="1"/>
</dbReference>
<accession>A0A5N6TXX5</accession>
<reference evidence="6 7" key="1">
    <citation type="submission" date="2019-04" db="EMBL/GenBank/DDBJ databases">
        <title>Friends and foes A comparative genomics study of 23 Aspergillus species from section Flavi.</title>
        <authorList>
            <consortium name="DOE Joint Genome Institute"/>
            <person name="Kjaerbolling I."/>
            <person name="Vesth T."/>
            <person name="Frisvad J.C."/>
            <person name="Nybo J.L."/>
            <person name="Theobald S."/>
            <person name="Kildgaard S."/>
            <person name="Isbrandt T."/>
            <person name="Kuo A."/>
            <person name="Sato A."/>
            <person name="Lyhne E.K."/>
            <person name="Kogle M.E."/>
            <person name="Wiebenga A."/>
            <person name="Kun R.S."/>
            <person name="Lubbers R.J."/>
            <person name="Makela M.R."/>
            <person name="Barry K."/>
            <person name="Chovatia M."/>
            <person name="Clum A."/>
            <person name="Daum C."/>
            <person name="Haridas S."/>
            <person name="He G."/>
            <person name="LaButti K."/>
            <person name="Lipzen A."/>
            <person name="Mondo S."/>
            <person name="Riley R."/>
            <person name="Salamov A."/>
            <person name="Simmons B.A."/>
            <person name="Magnuson J.K."/>
            <person name="Henrissat B."/>
            <person name="Mortensen U.H."/>
            <person name="Larsen T.O."/>
            <person name="Devries R.P."/>
            <person name="Grigoriev I.V."/>
            <person name="Machida M."/>
            <person name="Baker S.E."/>
            <person name="Andersen M.R."/>
        </authorList>
    </citation>
    <scope>NUCLEOTIDE SEQUENCE [LARGE SCALE GENOMIC DNA]</scope>
    <source>
        <strain evidence="6 7">IBT 18842</strain>
    </source>
</reference>
<evidence type="ECO:0000256" key="3">
    <source>
        <dbReference type="RuleBase" id="RU003968"/>
    </source>
</evidence>
<protein>
    <recommendedName>
        <fullName evidence="4 5">Glucose-methanol-choline oxidoreductase N-terminal domain-containing protein</fullName>
    </recommendedName>
</protein>
<dbReference type="PIRSF" id="PIRSF000137">
    <property type="entry name" value="Alcohol_oxidase"/>
    <property type="match status" value="1"/>
</dbReference>
<dbReference type="SUPFAM" id="SSF51905">
    <property type="entry name" value="FAD/NAD(P)-binding domain"/>
    <property type="match status" value="1"/>
</dbReference>
<evidence type="ECO:0000259" key="4">
    <source>
        <dbReference type="PROSITE" id="PS00623"/>
    </source>
</evidence>
<keyword evidence="7" id="KW-1185">Reference proteome</keyword>
<evidence type="ECO:0000256" key="2">
    <source>
        <dbReference type="PIRSR" id="PIRSR000137-2"/>
    </source>
</evidence>
<proteinExistence type="inferred from homology"/>
<comment type="similarity">
    <text evidence="1 3">Belongs to the GMC oxidoreductase family.</text>
</comment>
<sequence length="528" mass="56865">MVALDLSSADYVIVGGGTAGLVVACRLSEDPTTQVIILESGQDHSNDPQVQNHQAWSTLTGSELDWRLETTPQPGFNNRKIEYPLGKIVGGSSAINGSAFLPPSPAGINTWAKLGNPNWTWESLAPYIKKSYTLHPPDDQHRPHSLPTGPIQVTYPALVDHQDKTLVRAWNDAFADQGYEYISDLLAEKQTVGTRPYTAAIDPVSGHRSSADSQYGSILRGRANVTIVTGATVRRIVFDSADQTATATGVEVQWSEQIREIKARKEIILAAGAIHTPKILELSGIGDEARLRDLQIPLVINNPSVGENLQNHVMSVLPVPMKPHSEIQDITPGIKALSFVRLDSDLQTLLDPAQPTSSILQSPSEASACLFLTTLPGNIALLGVLPGYPSSRGNTHIHSSDPDATPAIDPRFLENEVDLQILVRHVQQAQKMTATAALEPFLHALPESDSATLAKELRESMALPTYHSCGTAAMLPREAGGVVGQDLKVYGTENVRVVDASVFPVISHANPMATVYAVAERASDIIKS</sequence>
<gene>
    <name evidence="6" type="ORF">BDV25DRAFT_152936</name>
</gene>
<dbReference type="PROSITE" id="PS00624">
    <property type="entry name" value="GMC_OXRED_2"/>
    <property type="match status" value="1"/>
</dbReference>
<evidence type="ECO:0000256" key="1">
    <source>
        <dbReference type="ARBA" id="ARBA00010790"/>
    </source>
</evidence>
<dbReference type="Gene3D" id="3.50.50.60">
    <property type="entry name" value="FAD/NAD(P)-binding domain"/>
    <property type="match status" value="2"/>
</dbReference>
<dbReference type="InterPro" id="IPR007867">
    <property type="entry name" value="GMC_OxRtase_C"/>
</dbReference>
<dbReference type="EMBL" id="ML742075">
    <property type="protein sequence ID" value="KAE8151236.1"/>
    <property type="molecule type" value="Genomic_DNA"/>
</dbReference>
<feature type="domain" description="Glucose-methanol-choline oxidoreductase N-terminal" evidence="5">
    <location>
        <begin position="272"/>
        <end position="286"/>
    </location>
</feature>
<organism evidence="6 7">
    <name type="scientific">Aspergillus avenaceus</name>
    <dbReference type="NCBI Taxonomy" id="36643"/>
    <lineage>
        <taxon>Eukaryota</taxon>
        <taxon>Fungi</taxon>
        <taxon>Dikarya</taxon>
        <taxon>Ascomycota</taxon>
        <taxon>Pezizomycotina</taxon>
        <taxon>Eurotiomycetes</taxon>
        <taxon>Eurotiomycetidae</taxon>
        <taxon>Eurotiales</taxon>
        <taxon>Aspergillaceae</taxon>
        <taxon>Aspergillus</taxon>
        <taxon>Aspergillus subgen. Circumdati</taxon>
    </lineage>
</organism>